<sequence>MDTSGAACPVPILEIAKAIRRVPVGTVVELISTDRGLEADLPAWCEATGHTLLRLERRGASYVGWVRKAGEGPGHGP</sequence>
<dbReference type="InterPro" id="IPR036868">
    <property type="entry name" value="TusA-like_sf"/>
</dbReference>
<gene>
    <name evidence="3" type="ORF">DB31_8924</name>
</gene>
<organism evidence="3 4">
    <name type="scientific">Hyalangium minutum</name>
    <dbReference type="NCBI Taxonomy" id="394096"/>
    <lineage>
        <taxon>Bacteria</taxon>
        <taxon>Pseudomonadati</taxon>
        <taxon>Myxococcota</taxon>
        <taxon>Myxococcia</taxon>
        <taxon>Myxococcales</taxon>
        <taxon>Cystobacterineae</taxon>
        <taxon>Archangiaceae</taxon>
        <taxon>Hyalangium</taxon>
    </lineage>
</organism>
<dbReference type="PANTHER" id="PTHR33279">
    <property type="entry name" value="SULFUR CARRIER PROTEIN YEDF-RELATED"/>
    <property type="match status" value="1"/>
</dbReference>
<feature type="domain" description="UPF0033" evidence="2">
    <location>
        <begin position="2"/>
        <end position="68"/>
    </location>
</feature>
<dbReference type="Pfam" id="PF01206">
    <property type="entry name" value="TusA"/>
    <property type="match status" value="1"/>
</dbReference>
<evidence type="ECO:0000313" key="3">
    <source>
        <dbReference type="EMBL" id="KFE66710.1"/>
    </source>
</evidence>
<name>A0A085WG97_9BACT</name>
<comment type="similarity">
    <text evidence="1">Belongs to the sulfur carrier protein TusA family.</text>
</comment>
<dbReference type="Gene3D" id="3.30.110.40">
    <property type="entry name" value="TusA-like domain"/>
    <property type="match status" value="1"/>
</dbReference>
<keyword evidence="4" id="KW-1185">Reference proteome</keyword>
<evidence type="ECO:0000256" key="1">
    <source>
        <dbReference type="ARBA" id="ARBA00008984"/>
    </source>
</evidence>
<comment type="caution">
    <text evidence="3">The sequence shown here is derived from an EMBL/GenBank/DDBJ whole genome shotgun (WGS) entry which is preliminary data.</text>
</comment>
<dbReference type="SUPFAM" id="SSF64307">
    <property type="entry name" value="SirA-like"/>
    <property type="match status" value="1"/>
</dbReference>
<accession>A0A085WG97</accession>
<evidence type="ECO:0000259" key="2">
    <source>
        <dbReference type="Pfam" id="PF01206"/>
    </source>
</evidence>
<protein>
    <submittedName>
        <fullName evidence="3">Molybdopterin biosynthesis MoeB protein</fullName>
    </submittedName>
</protein>
<evidence type="ECO:0000313" key="4">
    <source>
        <dbReference type="Proteomes" id="UP000028725"/>
    </source>
</evidence>
<dbReference type="AlphaFoldDB" id="A0A085WG97"/>
<dbReference type="PATRIC" id="fig|394096.3.peg.4954"/>
<reference evidence="3 4" key="1">
    <citation type="submission" date="2014-04" db="EMBL/GenBank/DDBJ databases">
        <title>Genome assembly of Hyalangium minutum DSM 14724.</title>
        <authorList>
            <person name="Sharma G."/>
            <person name="Subramanian S."/>
        </authorList>
    </citation>
    <scope>NUCLEOTIDE SEQUENCE [LARGE SCALE GENOMIC DNA]</scope>
    <source>
        <strain evidence="3 4">DSM 14724</strain>
    </source>
</reference>
<dbReference type="Proteomes" id="UP000028725">
    <property type="component" value="Unassembled WGS sequence"/>
</dbReference>
<dbReference type="PANTHER" id="PTHR33279:SF2">
    <property type="entry name" value="SULFUR CARRIER PROTEIN TUSA"/>
    <property type="match status" value="1"/>
</dbReference>
<dbReference type="CDD" id="cd00291">
    <property type="entry name" value="SirA_YedF_YeeD"/>
    <property type="match status" value="1"/>
</dbReference>
<proteinExistence type="inferred from homology"/>
<dbReference type="InterPro" id="IPR001455">
    <property type="entry name" value="TusA-like"/>
</dbReference>
<dbReference type="EMBL" id="JMCB01000009">
    <property type="protein sequence ID" value="KFE66710.1"/>
    <property type="molecule type" value="Genomic_DNA"/>
</dbReference>
<dbReference type="STRING" id="394096.DB31_8924"/>